<dbReference type="UniPathway" id="UPA00094"/>
<evidence type="ECO:0000256" key="10">
    <source>
        <dbReference type="ARBA" id="ARBA00023268"/>
    </source>
</evidence>
<evidence type="ECO:0000313" key="17">
    <source>
        <dbReference type="Proteomes" id="UP000006791"/>
    </source>
</evidence>
<dbReference type="Gene3D" id="3.40.47.10">
    <property type="match status" value="1"/>
</dbReference>
<dbReference type="AlphaFoldDB" id="G2LJ96"/>
<keyword evidence="7 13" id="KW-0276">Fatty acid metabolism</keyword>
<dbReference type="Proteomes" id="UP000006791">
    <property type="component" value="Chromosome 1"/>
</dbReference>
<dbReference type="HOGENOM" id="CLU_039592_3_1_0"/>
<comment type="similarity">
    <text evidence="2 13">Belongs to the thiolase-like superfamily. FabH family.</text>
</comment>
<accession>G2LJ96</accession>
<dbReference type="NCBIfam" id="NF006829">
    <property type="entry name" value="PRK09352.1"/>
    <property type="match status" value="1"/>
</dbReference>
<dbReference type="GO" id="GO:0033818">
    <property type="term" value="F:beta-ketoacyl-acyl-carrier-protein synthase III activity"/>
    <property type="evidence" value="ECO:0007669"/>
    <property type="project" value="UniProtKB-UniRule"/>
</dbReference>
<dbReference type="GO" id="GO:0006633">
    <property type="term" value="P:fatty acid biosynthetic process"/>
    <property type="evidence" value="ECO:0007669"/>
    <property type="project" value="UniProtKB-UniRule"/>
</dbReference>
<evidence type="ECO:0000256" key="2">
    <source>
        <dbReference type="ARBA" id="ARBA00008642"/>
    </source>
</evidence>
<keyword evidence="4 13" id="KW-0963">Cytoplasm</keyword>
<dbReference type="FunFam" id="3.40.47.10:FF:000004">
    <property type="entry name" value="3-oxoacyl-[acyl-carrier-protein] synthase 3"/>
    <property type="match status" value="1"/>
</dbReference>
<evidence type="ECO:0000256" key="9">
    <source>
        <dbReference type="ARBA" id="ARBA00023160"/>
    </source>
</evidence>
<keyword evidence="8 13" id="KW-0443">Lipid metabolism</keyword>
<dbReference type="EMBL" id="CP002514">
    <property type="protein sequence ID" value="AEP12383.1"/>
    <property type="molecule type" value="Genomic_DNA"/>
</dbReference>
<feature type="active site" evidence="13">
    <location>
        <position position="150"/>
    </location>
</feature>
<dbReference type="GO" id="GO:0044550">
    <property type="term" value="P:secondary metabolite biosynthetic process"/>
    <property type="evidence" value="ECO:0007669"/>
    <property type="project" value="TreeGrafter"/>
</dbReference>
<comment type="subcellular location">
    <subcellularLocation>
        <location evidence="13">Cytoplasm</location>
    </subcellularLocation>
</comment>
<dbReference type="InterPro" id="IPR016039">
    <property type="entry name" value="Thiolase-like"/>
</dbReference>
<evidence type="ECO:0000256" key="5">
    <source>
        <dbReference type="ARBA" id="ARBA00022516"/>
    </source>
</evidence>
<dbReference type="InterPro" id="IPR013747">
    <property type="entry name" value="ACP_syn_III_C"/>
</dbReference>
<evidence type="ECO:0000256" key="4">
    <source>
        <dbReference type="ARBA" id="ARBA00022490"/>
    </source>
</evidence>
<feature type="region of interest" description="ACP-binding" evidence="13">
    <location>
        <begin position="291"/>
        <end position="295"/>
    </location>
</feature>
<keyword evidence="11 13" id="KW-0012">Acyltransferase</keyword>
<dbReference type="KEGG" id="ctm:Cabther_A1634"/>
<dbReference type="EC" id="2.3.1.180" evidence="3 13"/>
<evidence type="ECO:0000256" key="13">
    <source>
        <dbReference type="HAMAP-Rule" id="MF_01815"/>
    </source>
</evidence>
<gene>
    <name evidence="13" type="primary">fabH</name>
    <name evidence="16" type="ordered locus">Cabther_A1634</name>
</gene>
<dbReference type="Pfam" id="PF08545">
    <property type="entry name" value="ACP_syn_III"/>
    <property type="match status" value="1"/>
</dbReference>
<dbReference type="InterPro" id="IPR004655">
    <property type="entry name" value="FabH"/>
</dbReference>
<feature type="active site" evidence="13">
    <location>
        <position position="290"/>
    </location>
</feature>
<reference evidence="16 17" key="1">
    <citation type="journal article" date="2012" name="Environ. Microbiol.">
        <title>Complete genome of Candidatus Chloracidobacterium thermophilum, a chlorophyll-based photoheterotroph belonging to the phylum Acidobacteria.</title>
        <authorList>
            <person name="Garcia Costas A.M."/>
            <person name="Liu Z."/>
            <person name="Tomsho L.P."/>
            <person name="Schuster S.C."/>
            <person name="Ward D.M."/>
            <person name="Bryant D.A."/>
        </authorList>
    </citation>
    <scope>NUCLEOTIDE SEQUENCE [LARGE SCALE GENOMIC DNA]</scope>
    <source>
        <strain evidence="16 17">B</strain>
    </source>
</reference>
<dbReference type="Pfam" id="PF08541">
    <property type="entry name" value="ACP_syn_III_C"/>
    <property type="match status" value="1"/>
</dbReference>
<evidence type="ECO:0000259" key="14">
    <source>
        <dbReference type="Pfam" id="PF08541"/>
    </source>
</evidence>
<dbReference type="SUPFAM" id="SSF53901">
    <property type="entry name" value="Thiolase-like"/>
    <property type="match status" value="1"/>
</dbReference>
<keyword evidence="10 13" id="KW-0511">Multifunctional enzyme</keyword>
<evidence type="ECO:0000256" key="11">
    <source>
        <dbReference type="ARBA" id="ARBA00023315"/>
    </source>
</evidence>
<dbReference type="PANTHER" id="PTHR34069:SF2">
    <property type="entry name" value="BETA-KETOACYL-[ACYL-CARRIER-PROTEIN] SYNTHASE III"/>
    <property type="match status" value="1"/>
</dbReference>
<evidence type="ECO:0000259" key="15">
    <source>
        <dbReference type="Pfam" id="PF08545"/>
    </source>
</evidence>
<comment type="catalytic activity">
    <reaction evidence="12">
        <text>malonyl-[ACP] + acetyl-CoA + H(+) = 3-oxobutanoyl-[ACP] + CO2 + CoA</text>
        <dbReference type="Rhea" id="RHEA:12080"/>
        <dbReference type="Rhea" id="RHEA-COMP:9623"/>
        <dbReference type="Rhea" id="RHEA-COMP:9625"/>
        <dbReference type="ChEBI" id="CHEBI:15378"/>
        <dbReference type="ChEBI" id="CHEBI:16526"/>
        <dbReference type="ChEBI" id="CHEBI:57287"/>
        <dbReference type="ChEBI" id="CHEBI:57288"/>
        <dbReference type="ChEBI" id="CHEBI:78449"/>
        <dbReference type="ChEBI" id="CHEBI:78450"/>
        <dbReference type="EC" id="2.3.1.180"/>
    </reaction>
    <physiologicalReaction direction="left-to-right" evidence="12">
        <dbReference type="Rhea" id="RHEA:12081"/>
    </physiologicalReaction>
</comment>
<feature type="domain" description="Beta-ketoacyl-[acyl-carrier-protein] synthase III C-terminal" evidence="14">
    <location>
        <begin position="274"/>
        <end position="363"/>
    </location>
</feature>
<proteinExistence type="inferred from homology"/>
<protein>
    <recommendedName>
        <fullName evidence="3 13">Beta-ketoacyl-[acyl-carrier-protein] synthase III</fullName>
        <shortName evidence="13">Beta-ketoacyl-ACP synthase III</shortName>
        <shortName evidence="13">KAS III</shortName>
        <ecNumber evidence="3 13">2.3.1.180</ecNumber>
    </recommendedName>
    <alternativeName>
        <fullName evidence="13">3-oxoacyl-[acyl-carrier-protein] synthase 3</fullName>
    </alternativeName>
    <alternativeName>
        <fullName evidence="13">3-oxoacyl-[acyl-carrier-protein] synthase III</fullName>
    </alternativeName>
</protein>
<comment type="pathway">
    <text evidence="1 13">Lipid metabolism; fatty acid biosynthesis.</text>
</comment>
<feature type="active site" evidence="13">
    <location>
        <position position="320"/>
    </location>
</feature>
<evidence type="ECO:0000256" key="3">
    <source>
        <dbReference type="ARBA" id="ARBA00012333"/>
    </source>
</evidence>
<dbReference type="InterPro" id="IPR013751">
    <property type="entry name" value="ACP_syn_III_N"/>
</dbReference>
<evidence type="ECO:0000256" key="12">
    <source>
        <dbReference type="ARBA" id="ARBA00051096"/>
    </source>
</evidence>
<dbReference type="HAMAP" id="MF_01815">
    <property type="entry name" value="FabH"/>
    <property type="match status" value="1"/>
</dbReference>
<dbReference type="NCBIfam" id="TIGR00747">
    <property type="entry name" value="fabH"/>
    <property type="match status" value="1"/>
</dbReference>
<evidence type="ECO:0000256" key="6">
    <source>
        <dbReference type="ARBA" id="ARBA00022679"/>
    </source>
</evidence>
<dbReference type="STRING" id="981222.Cabther_A1634"/>
<keyword evidence="5 13" id="KW-0444">Lipid biosynthesis</keyword>
<sequence length="363" mass="39061">MARGGYADASWKRRGRISPLQFLKTGATHYELESTMPTQAAGILGTGHALPERTLTNADLEKMVETSDDWIVSRTGIRERRIAAPDETTSQFATLAAERALQAAGLTPTDIDLIICATVCPDMMLPSTACIIQARLGAKRAAAYDLVAACSGFVYGLATARAFIEAGHCRYILVIGAELLSRFVDYTDRATCVIFGDGAGAAVVGPVETGRGILTHRILSDGTYADLLYTPGGGTRHPASLETVEQRLHYIKMRGNELFKVAVRSMADTVAQILDELRLTPHDVDLFIPHQANQRITDAVAERLNIDPARIYANIARTGNTSSASIPIALDECVQAGRVKPGNLLVFASFGAGVTWGAMALRW</sequence>
<keyword evidence="6 13" id="KW-0808">Transferase</keyword>
<evidence type="ECO:0000313" key="16">
    <source>
        <dbReference type="EMBL" id="AEP12383.1"/>
    </source>
</evidence>
<dbReference type="PANTHER" id="PTHR34069">
    <property type="entry name" value="3-OXOACYL-[ACYL-CARRIER-PROTEIN] SYNTHASE 3"/>
    <property type="match status" value="1"/>
</dbReference>
<organism evidence="16 17">
    <name type="scientific">Chloracidobacterium thermophilum (strain B)</name>
    <dbReference type="NCBI Taxonomy" id="981222"/>
    <lineage>
        <taxon>Bacteria</taxon>
        <taxon>Pseudomonadati</taxon>
        <taxon>Acidobacteriota</taxon>
        <taxon>Terriglobia</taxon>
        <taxon>Terriglobales</taxon>
        <taxon>Acidobacteriaceae</taxon>
        <taxon>Chloracidobacterium</taxon>
    </lineage>
</organism>
<evidence type="ECO:0000256" key="8">
    <source>
        <dbReference type="ARBA" id="ARBA00023098"/>
    </source>
</evidence>
<comment type="subunit">
    <text evidence="13">Homodimer.</text>
</comment>
<keyword evidence="9 13" id="KW-0275">Fatty acid biosynthesis</keyword>
<feature type="domain" description="Beta-ketoacyl-[acyl-carrier-protein] synthase III N-terminal" evidence="15">
    <location>
        <begin position="144"/>
        <end position="222"/>
    </location>
</feature>
<keyword evidence="17" id="KW-1185">Reference proteome</keyword>
<dbReference type="GO" id="GO:0005737">
    <property type="term" value="C:cytoplasm"/>
    <property type="evidence" value="ECO:0007669"/>
    <property type="project" value="UniProtKB-SubCell"/>
</dbReference>
<comment type="function">
    <text evidence="13">Catalyzes the condensation reaction of fatty acid synthesis by the addition to an acyl acceptor of two carbons from malonyl-ACP. Catalyzes the first condensation reaction which initiates fatty acid synthesis and may therefore play a role in governing the total rate of fatty acid production. Possesses both acetoacetyl-ACP synthase and acetyl transacylase activities. Its substrate specificity determines the biosynthesis of branched-chain and/or straight-chain of fatty acids.</text>
</comment>
<dbReference type="GO" id="GO:0004315">
    <property type="term" value="F:3-oxoacyl-[acyl-carrier-protein] synthase activity"/>
    <property type="evidence" value="ECO:0007669"/>
    <property type="project" value="InterPro"/>
</dbReference>
<dbReference type="CDD" id="cd00830">
    <property type="entry name" value="KAS_III"/>
    <property type="match status" value="1"/>
</dbReference>
<comment type="domain">
    <text evidence="13">The last Arg residue of the ACP-binding site is essential for the weak association between ACP/AcpP and FabH.</text>
</comment>
<name>G2LJ96_CHLTF</name>
<evidence type="ECO:0000256" key="7">
    <source>
        <dbReference type="ARBA" id="ARBA00022832"/>
    </source>
</evidence>
<evidence type="ECO:0000256" key="1">
    <source>
        <dbReference type="ARBA" id="ARBA00005194"/>
    </source>
</evidence>